<dbReference type="Pfam" id="PF23666">
    <property type="entry name" value="Rcc01698_C"/>
    <property type="match status" value="1"/>
</dbReference>
<comment type="caution">
    <text evidence="4">The sequence shown here is derived from an EMBL/GenBank/DDBJ whole genome shotgun (WGS) entry which is preliminary data.</text>
</comment>
<dbReference type="EMBL" id="JALAYX010000005">
    <property type="protein sequence ID" value="MCJ8240269.1"/>
    <property type="molecule type" value="Genomic_DNA"/>
</dbReference>
<dbReference type="Pfam" id="PF13547">
    <property type="entry name" value="GTA_TIM"/>
    <property type="match status" value="1"/>
</dbReference>
<sequence>MATIVLQAAGAALGSVFGPVGAILGRAAGALAGSMIDRSLLGGTREVNGARLSSARLAGATEGTAIPKLYGTARLGGTLIWATRFEEETVTERTGGKSSGGTRKTTYRYYANLALGLCEGPIAGVRRVWVDGRELDTTEIEMRVYRGTESQPLDPLIAAKHGAGRTPAYRGLAYVVFERLPLDDFGNRIPLLQFEVIRPVGTLEEKIRAVTIIPGATEHGYATARVSDAPREGEKRWLNRNTLMATTDWQASLDELQALCPNLESVALVVAWFGTDLRAGNCRVLPGVEVGYRREESRPWSVAGMSRGEAYLVSRHAGGPAYGGSPDDQSVTEAIRDLRARGLKVTLYPFVLMDIPAGNGLPDPHGGEEQAAYPWRGRITAYPASADKTASARAQISTFVTRSEGYRRFVRHYATLAASAGGVDGFLLGSELKGLTTLRDGMNAFPFVEALVSLAGEVRGILGSSTAISYGADWSEYFGHQPADGSGDVFFHLDPLWSSPDISAVGIDNYMPLADWRDEDLEVTSPDGFAGTDDASGFGRMLTAGEGFDWFYASEADRQARLRTPITDGAYGKPWIYRFKDLESWWGNHHYNRVGGVEQASPTGWIPFLKPFWFTELGCGAVDKGANQPNVFADAKSVESGRPHFSAGARSDSQQRRFLETHLDHWNGGEAPHGMVDPAGIFVWTWDARPYPAFPQNSGLWADGLNWRTGHWLNGRLGTATLADTIAAILRDHDFEDFDVSEVAGDLGGYVKGDLTSARDLLEPLIELFQIDVIEDGGRLKFRTRPTASLPAREITVLADLPDQALWSETRGHDSDFASEALVTFYDPAADYVEASVRSRRVEAATERQLARDLPAAMPEETALAAAEGWLRDNRLARRTLQLALGPQEIAVEPGDVLRFPDGPEGRFLVQGIDEGFERRLTLRAFAGKVSAPVAVVEPERLPDGGGAAGFAPVVSFLDLPRLEGTNHAGDASVAAFGRPWRRLAVSSSPEAEGYRLRLTLDRPATIGRLAEALMPGPVGRFDPAHAVVVDLLGGAFAAASRMAVLSGRNRLAVQVQNGGWEVVGFAQAEEVAVGRWRLSGLLRGLGGTEDATEAGAAVGAEVVLLDEAVRSLGLVNAERGAVQNWILEPMGLVTELSGPFVFDGGMRAETPLAPVHARVVRQVSGDLRISWIRRSRIEADAWAEGEVPLDEAQERYRLEILNGSAAVRLVEVGEAGFTYAAADELADFGSEQAMLGIRVRQLGRLVAGLPLAAMIAIDG</sequence>
<evidence type="ECO:0000313" key="4">
    <source>
        <dbReference type="EMBL" id="MCJ8240269.1"/>
    </source>
</evidence>
<feature type="domain" description="GTA TIM-barrel-like" evidence="1">
    <location>
        <begin position="405"/>
        <end position="695"/>
    </location>
</feature>
<geneLocation type="plasmid" evidence="4">
    <name>unnamed</name>
</geneLocation>
<feature type="domain" description="Tip attachment protein J" evidence="2">
    <location>
        <begin position="756"/>
        <end position="913"/>
    </location>
</feature>
<accession>A0ABT0D4P4</accession>
<dbReference type="CDD" id="cd19607">
    <property type="entry name" value="GTA_TIM-barrel-like"/>
    <property type="match status" value="1"/>
</dbReference>
<dbReference type="InterPro" id="IPR056490">
    <property type="entry name" value="Rcc01698_C"/>
</dbReference>
<dbReference type="Proteomes" id="UP001522662">
    <property type="component" value="Unassembled WGS sequence"/>
</dbReference>
<dbReference type="InterPro" id="IPR025195">
    <property type="entry name" value="GTA_TIM_dom"/>
</dbReference>
<gene>
    <name evidence="4" type="ORF">MKJ03_18205</name>
</gene>
<feature type="domain" description="Rcc01698-like C-terminal" evidence="3">
    <location>
        <begin position="1005"/>
        <end position="1104"/>
    </location>
</feature>
<name>A0ABT0D4P4_9HYPH</name>
<dbReference type="Gene3D" id="3.20.20.80">
    <property type="entry name" value="Glycosidases"/>
    <property type="match status" value="1"/>
</dbReference>
<keyword evidence="5" id="KW-1185">Reference proteome</keyword>
<evidence type="ECO:0000259" key="2">
    <source>
        <dbReference type="Pfam" id="PF13550"/>
    </source>
</evidence>
<keyword evidence="4" id="KW-0378">Hydrolase</keyword>
<protein>
    <submittedName>
        <fullName evidence="4">Glycoside hydrolase/phage tail family protein</fullName>
    </submittedName>
</protein>
<dbReference type="InterPro" id="IPR032876">
    <property type="entry name" value="J_dom"/>
</dbReference>
<evidence type="ECO:0000313" key="5">
    <source>
        <dbReference type="Proteomes" id="UP001522662"/>
    </source>
</evidence>
<dbReference type="GO" id="GO:0016787">
    <property type="term" value="F:hydrolase activity"/>
    <property type="evidence" value="ECO:0007669"/>
    <property type="project" value="UniProtKB-KW"/>
</dbReference>
<dbReference type="Pfam" id="PF13550">
    <property type="entry name" value="Phage-tail_3"/>
    <property type="match status" value="1"/>
</dbReference>
<proteinExistence type="predicted"/>
<dbReference type="RefSeq" id="WP_245137603.1">
    <property type="nucleotide sequence ID" value="NZ_CP128477.1"/>
</dbReference>
<evidence type="ECO:0000259" key="3">
    <source>
        <dbReference type="Pfam" id="PF23666"/>
    </source>
</evidence>
<reference evidence="4 5" key="1">
    <citation type="submission" date="2022-03" db="EMBL/GenBank/DDBJ databases">
        <title>Rhizobium SSM4.3 sp. nov., isolated from Sediment (Gouqi Island).</title>
        <authorList>
            <person name="Chen G."/>
        </authorList>
    </citation>
    <scope>NUCLEOTIDE SEQUENCE [LARGE SCALE GENOMIC DNA]</scope>
    <source>
        <strain evidence="4 5">SSM4.3</strain>
        <plasmid evidence="4">unnamed</plasmid>
    </source>
</reference>
<keyword evidence="4" id="KW-0614">Plasmid</keyword>
<dbReference type="SUPFAM" id="SSF51445">
    <property type="entry name" value="(Trans)glycosidases"/>
    <property type="match status" value="1"/>
</dbReference>
<evidence type="ECO:0000259" key="1">
    <source>
        <dbReference type="Pfam" id="PF13547"/>
    </source>
</evidence>
<dbReference type="InterPro" id="IPR017853">
    <property type="entry name" value="GH"/>
</dbReference>
<organism evidence="4 5">
    <name type="scientific">Peteryoungia algae</name>
    <dbReference type="NCBI Taxonomy" id="2919917"/>
    <lineage>
        <taxon>Bacteria</taxon>
        <taxon>Pseudomonadati</taxon>
        <taxon>Pseudomonadota</taxon>
        <taxon>Alphaproteobacteria</taxon>
        <taxon>Hyphomicrobiales</taxon>
        <taxon>Rhizobiaceae</taxon>
        <taxon>Peteryoungia</taxon>
    </lineage>
</organism>